<dbReference type="Gene3D" id="2.30.40.10">
    <property type="entry name" value="Urease, subunit C, domain 1"/>
    <property type="match status" value="1"/>
</dbReference>
<proteinExistence type="predicted"/>
<reference evidence="1" key="1">
    <citation type="submission" date="2018-05" db="EMBL/GenBank/DDBJ databases">
        <authorList>
            <person name="Lanie J.A."/>
            <person name="Ng W.-L."/>
            <person name="Kazmierczak K.M."/>
            <person name="Andrzejewski T.M."/>
            <person name="Davidsen T.M."/>
            <person name="Wayne K.J."/>
            <person name="Tettelin H."/>
            <person name="Glass J.I."/>
            <person name="Rusch D."/>
            <person name="Podicherti R."/>
            <person name="Tsui H.-C.T."/>
            <person name="Winkler M.E."/>
        </authorList>
    </citation>
    <scope>NUCLEOTIDE SEQUENCE</scope>
</reference>
<dbReference type="AlphaFoldDB" id="A0A382G8B4"/>
<evidence type="ECO:0000313" key="1">
    <source>
        <dbReference type="EMBL" id="SVB70854.1"/>
    </source>
</evidence>
<name>A0A382G8B4_9ZZZZ</name>
<organism evidence="1">
    <name type="scientific">marine metagenome</name>
    <dbReference type="NCBI Taxonomy" id="408172"/>
    <lineage>
        <taxon>unclassified sequences</taxon>
        <taxon>metagenomes</taxon>
        <taxon>ecological metagenomes</taxon>
    </lineage>
</organism>
<accession>A0A382G8B4</accession>
<feature type="non-terminal residue" evidence="1">
    <location>
        <position position="77"/>
    </location>
</feature>
<dbReference type="PANTHER" id="PTHR43135:SF3">
    <property type="entry name" value="ALPHA-D-RIBOSE 1-METHYLPHOSPHONATE 5-TRIPHOSPHATE DIPHOSPHATASE"/>
    <property type="match status" value="1"/>
</dbReference>
<dbReference type="EMBL" id="UINC01053843">
    <property type="protein sequence ID" value="SVB70854.1"/>
    <property type="molecule type" value="Genomic_DNA"/>
</dbReference>
<dbReference type="PANTHER" id="PTHR43135">
    <property type="entry name" value="ALPHA-D-RIBOSE 1-METHYLPHOSPHONATE 5-TRIPHOSPHATE DIPHOSPHATASE"/>
    <property type="match status" value="1"/>
</dbReference>
<dbReference type="GO" id="GO:0016810">
    <property type="term" value="F:hydrolase activity, acting on carbon-nitrogen (but not peptide) bonds"/>
    <property type="evidence" value="ECO:0007669"/>
    <property type="project" value="InterPro"/>
</dbReference>
<dbReference type="Gene3D" id="3.20.20.140">
    <property type="entry name" value="Metal-dependent hydrolases"/>
    <property type="match status" value="1"/>
</dbReference>
<gene>
    <name evidence="1" type="ORF">METZ01_LOCUS223708</name>
</gene>
<evidence type="ECO:0008006" key="2">
    <source>
        <dbReference type="Google" id="ProtNLM"/>
    </source>
</evidence>
<dbReference type="InterPro" id="IPR011059">
    <property type="entry name" value="Metal-dep_hydrolase_composite"/>
</dbReference>
<dbReference type="SUPFAM" id="SSF51338">
    <property type="entry name" value="Composite domain of metallo-dependent hydrolases"/>
    <property type="match status" value="1"/>
</dbReference>
<protein>
    <recommendedName>
        <fullName evidence="2">Amidohydrolase-related domain-containing protein</fullName>
    </recommendedName>
</protein>
<sequence length="77" mass="7880">MSILMKAGKLIDGKGGAIENAALLMDGDRITALGRQADIQPAEGVEVIEAGDKTIMPGLVDAHVHLVNSGSPLSATE</sequence>
<dbReference type="InterPro" id="IPR051781">
    <property type="entry name" value="Metallo-dep_Hydrolase"/>
</dbReference>